<dbReference type="SUPFAM" id="SSF81296">
    <property type="entry name" value="E set domains"/>
    <property type="match status" value="7"/>
</dbReference>
<feature type="domain" description="IPT/TIG" evidence="1">
    <location>
        <begin position="3"/>
        <end position="90"/>
    </location>
</feature>
<dbReference type="InterPro" id="IPR002909">
    <property type="entry name" value="IPT_dom"/>
</dbReference>
<dbReference type="CDD" id="cd00603">
    <property type="entry name" value="IPT_PCSR"/>
    <property type="match status" value="1"/>
</dbReference>
<dbReference type="PANTHER" id="PTHR22625">
    <property type="entry name" value="PLEXIN"/>
    <property type="match status" value="1"/>
</dbReference>
<keyword evidence="3" id="KW-1185">Reference proteome</keyword>
<reference evidence="3" key="1">
    <citation type="journal article" date="2015" name="Genome Announc.">
        <title>Draft genome sequence of Talaromyces cellulolyticus strain Y-94, a source of lignocellulosic biomass-degrading enzymes.</title>
        <authorList>
            <person name="Fujii T."/>
            <person name="Koike H."/>
            <person name="Sawayama S."/>
            <person name="Yano S."/>
            <person name="Inoue H."/>
        </authorList>
    </citation>
    <scope>NUCLEOTIDE SEQUENCE [LARGE SCALE GENOMIC DNA]</scope>
    <source>
        <strain evidence="3">Y-94</strain>
    </source>
</reference>
<feature type="domain" description="IPT/TIG" evidence="1">
    <location>
        <begin position="438"/>
        <end position="518"/>
    </location>
</feature>
<dbReference type="GO" id="GO:0017154">
    <property type="term" value="F:semaphorin receptor activity"/>
    <property type="evidence" value="ECO:0007669"/>
    <property type="project" value="InterPro"/>
</dbReference>
<evidence type="ECO:0000313" key="2">
    <source>
        <dbReference type="EMBL" id="GAM36127.1"/>
    </source>
</evidence>
<dbReference type="Pfam" id="PF01833">
    <property type="entry name" value="TIG"/>
    <property type="match status" value="7"/>
</dbReference>
<dbReference type="PANTHER" id="PTHR22625:SF70">
    <property type="entry name" value="PLEXIN A, ISOFORM A"/>
    <property type="match status" value="1"/>
</dbReference>
<dbReference type="Proteomes" id="UP000053095">
    <property type="component" value="Unassembled WGS sequence"/>
</dbReference>
<dbReference type="InterPro" id="IPR013783">
    <property type="entry name" value="Ig-like_fold"/>
</dbReference>
<dbReference type="EMBL" id="DF933814">
    <property type="protein sequence ID" value="GAM36127.1"/>
    <property type="molecule type" value="Genomic_DNA"/>
</dbReference>
<protein>
    <recommendedName>
        <fullName evidence="1">IPT/TIG domain-containing protein</fullName>
    </recommendedName>
</protein>
<evidence type="ECO:0000313" key="3">
    <source>
        <dbReference type="Proteomes" id="UP000053095"/>
    </source>
</evidence>
<feature type="domain" description="IPT/TIG" evidence="1">
    <location>
        <begin position="355"/>
        <end position="436"/>
    </location>
</feature>
<organism evidence="2 3">
    <name type="scientific">Talaromyces pinophilus</name>
    <name type="common">Penicillium pinophilum</name>
    <dbReference type="NCBI Taxonomy" id="128442"/>
    <lineage>
        <taxon>Eukaryota</taxon>
        <taxon>Fungi</taxon>
        <taxon>Dikarya</taxon>
        <taxon>Ascomycota</taxon>
        <taxon>Pezizomycotina</taxon>
        <taxon>Eurotiomycetes</taxon>
        <taxon>Eurotiomycetidae</taxon>
        <taxon>Eurotiales</taxon>
        <taxon>Trichocomaceae</taxon>
        <taxon>Talaromyces</taxon>
        <taxon>Talaromyces sect. Talaromyces</taxon>
    </lineage>
</organism>
<sequence length="601" mass="58047">MSSPAVSGINPTTGPVSGGTSLLIAGSNLLGATTVTFGTGATSVTATPTSSTASSVSVTTPAWPFAPGAARVTVTTPSGSSTQPVFFNFTSIAPPVLASLTPNIGPVSGGNVTTITGTGLLYTTAVSFTQGTTTVNASSFAILSSTQVAAVVPPAPVGAGPASVNVTNGAGTSAIPLTYTYNLVIPLPVVTGAVPNTGPAAGGNSVALTGSGFTFATQVRFGTTPALSFIVTNDTSITAIAPPGSGTVTITVTGPSGTGTGVPYTYNPAPQPSIISLIPSSGPVAGGNNVTITGTNLNTVTGVSFGGIPATSFIILSPTSINATAPAGSAPGAIDVTVSSGTFTSPPATYTYIALPTPTSIFPTAGVISGGTPLAITGTGLAGTTSVLFGSTPAVITNIVGDTEVDLTTPAHAVGTVPVTIVAPGGTNNSLSFSFQPPPVITSSSPTQGPETGGTTVNINGAGLINATGVFFGTTPAASFTVVSDNLITAFSPPGTGAVAITVSTPSTFSNGSLFQYLTAPTLTSITPTTGPITGGNNVTLSGSGFTGALNVFFGGLPTTFTVLDDGTITAVAPTVGTAGPVSVTVQNGGGTSTGQTYTFT</sequence>
<name>A0A510NV46_TALPI</name>
<dbReference type="SMART" id="SM00429">
    <property type="entry name" value="IPT"/>
    <property type="match status" value="7"/>
</dbReference>
<dbReference type="InterPro" id="IPR031148">
    <property type="entry name" value="Plexin"/>
</dbReference>
<evidence type="ECO:0000259" key="1">
    <source>
        <dbReference type="SMART" id="SM00429"/>
    </source>
</evidence>
<dbReference type="InterPro" id="IPR014756">
    <property type="entry name" value="Ig_E-set"/>
</dbReference>
<accession>A0A510NV46</accession>
<dbReference type="Gene3D" id="2.60.40.10">
    <property type="entry name" value="Immunoglobulins"/>
    <property type="match status" value="7"/>
</dbReference>
<feature type="domain" description="IPT/TIG" evidence="1">
    <location>
        <begin position="520"/>
        <end position="601"/>
    </location>
</feature>
<dbReference type="CDD" id="cd00102">
    <property type="entry name" value="IPT"/>
    <property type="match status" value="4"/>
</dbReference>
<feature type="domain" description="IPT/TIG" evidence="1">
    <location>
        <begin position="187"/>
        <end position="267"/>
    </location>
</feature>
<feature type="domain" description="IPT/TIG" evidence="1">
    <location>
        <begin position="94"/>
        <end position="180"/>
    </location>
</feature>
<dbReference type="AlphaFoldDB" id="A0A510NV46"/>
<feature type="domain" description="IPT/TIG" evidence="1">
    <location>
        <begin position="271"/>
        <end position="353"/>
    </location>
</feature>
<proteinExistence type="predicted"/>
<gene>
    <name evidence="2" type="ORF">TCE0_018r04973</name>
</gene>